<keyword evidence="2" id="KW-0238">DNA-binding</keyword>
<keyword evidence="3" id="KW-1185">Reference proteome</keyword>
<proteinExistence type="predicted"/>
<reference evidence="2 3" key="1">
    <citation type="submission" date="2016-10" db="EMBL/GenBank/DDBJ databases">
        <authorList>
            <person name="de Groot N.N."/>
        </authorList>
    </citation>
    <scope>NUCLEOTIDE SEQUENCE [LARGE SCALE GENOMIC DNA]</scope>
    <source>
        <strain evidence="2 3">DSM 43357</strain>
    </source>
</reference>
<dbReference type="Gene3D" id="1.10.10.10">
    <property type="entry name" value="Winged helix-like DNA-binding domain superfamily/Winged helix DNA-binding domain"/>
    <property type="match status" value="1"/>
</dbReference>
<organism evidence="2 3">
    <name type="scientific">Nonomuraea pusilla</name>
    <dbReference type="NCBI Taxonomy" id="46177"/>
    <lineage>
        <taxon>Bacteria</taxon>
        <taxon>Bacillati</taxon>
        <taxon>Actinomycetota</taxon>
        <taxon>Actinomycetes</taxon>
        <taxon>Streptosporangiales</taxon>
        <taxon>Streptosporangiaceae</taxon>
        <taxon>Nonomuraea</taxon>
    </lineage>
</organism>
<dbReference type="InterPro" id="IPR039422">
    <property type="entry name" value="MarR/SlyA-like"/>
</dbReference>
<gene>
    <name evidence="2" type="ORF">SAMN05660976_04085</name>
</gene>
<dbReference type="STRING" id="46177.SAMN05660976_04085"/>
<dbReference type="SUPFAM" id="SSF46785">
    <property type="entry name" value="Winged helix' DNA-binding domain"/>
    <property type="match status" value="1"/>
</dbReference>
<dbReference type="InterPro" id="IPR036390">
    <property type="entry name" value="WH_DNA-bd_sf"/>
</dbReference>
<dbReference type="GO" id="GO:0006950">
    <property type="term" value="P:response to stress"/>
    <property type="evidence" value="ECO:0007669"/>
    <property type="project" value="TreeGrafter"/>
</dbReference>
<dbReference type="EMBL" id="FOBF01000009">
    <property type="protein sequence ID" value="SEM06834.1"/>
    <property type="molecule type" value="Genomic_DNA"/>
</dbReference>
<dbReference type="PANTHER" id="PTHR33164:SF104">
    <property type="entry name" value="TRANSCRIPTIONAL REGULATORY PROTEIN"/>
    <property type="match status" value="1"/>
</dbReference>
<evidence type="ECO:0000313" key="3">
    <source>
        <dbReference type="Proteomes" id="UP000198953"/>
    </source>
</evidence>
<dbReference type="PANTHER" id="PTHR33164">
    <property type="entry name" value="TRANSCRIPTIONAL REGULATOR, MARR FAMILY"/>
    <property type="match status" value="1"/>
</dbReference>
<name>A0A1H7VCQ9_9ACTN</name>
<feature type="domain" description="HTH marR-type" evidence="1">
    <location>
        <begin position="31"/>
        <end position="166"/>
    </location>
</feature>
<sequence>MSILGDVPHDEIDALVPRWEQSGMPSALIAGIELGKRVSRLNLLFEQALKTELADLGLTYAEFDVLAALTRAAPPHRMKPSELSKSLFLTSGGTSNVLQRLAAAGYVERADDPGDARSRWVRLTPEGERVANAALEASSRAHEEVMAGVPEQTVRQAADALREVLLVVGRRRFR</sequence>
<dbReference type="SMART" id="SM00347">
    <property type="entry name" value="HTH_MARR"/>
    <property type="match status" value="1"/>
</dbReference>
<accession>A0A1H7VCQ9</accession>
<dbReference type="InterPro" id="IPR000835">
    <property type="entry name" value="HTH_MarR-typ"/>
</dbReference>
<evidence type="ECO:0000259" key="1">
    <source>
        <dbReference type="PROSITE" id="PS50995"/>
    </source>
</evidence>
<dbReference type="Pfam" id="PF12802">
    <property type="entry name" value="MarR_2"/>
    <property type="match status" value="1"/>
</dbReference>
<dbReference type="AlphaFoldDB" id="A0A1H7VCQ9"/>
<evidence type="ECO:0000313" key="2">
    <source>
        <dbReference type="EMBL" id="SEM06834.1"/>
    </source>
</evidence>
<dbReference type="GO" id="GO:0003677">
    <property type="term" value="F:DNA binding"/>
    <property type="evidence" value="ECO:0007669"/>
    <property type="project" value="UniProtKB-KW"/>
</dbReference>
<dbReference type="Proteomes" id="UP000198953">
    <property type="component" value="Unassembled WGS sequence"/>
</dbReference>
<dbReference type="PROSITE" id="PS50995">
    <property type="entry name" value="HTH_MARR_2"/>
    <property type="match status" value="1"/>
</dbReference>
<protein>
    <submittedName>
        <fullName evidence="2">DNA-binding transcriptional regulator, MarR family</fullName>
    </submittedName>
</protein>
<dbReference type="GO" id="GO:0003700">
    <property type="term" value="F:DNA-binding transcription factor activity"/>
    <property type="evidence" value="ECO:0007669"/>
    <property type="project" value="InterPro"/>
</dbReference>
<dbReference type="InterPro" id="IPR036388">
    <property type="entry name" value="WH-like_DNA-bd_sf"/>
</dbReference>
<dbReference type="PRINTS" id="PR00598">
    <property type="entry name" value="HTHMARR"/>
</dbReference>